<dbReference type="AlphaFoldDB" id="A0A1I7WRV1"/>
<evidence type="ECO:0000313" key="2">
    <source>
        <dbReference type="WBParaSite" id="Hba_07912"/>
    </source>
</evidence>
<proteinExistence type="predicted"/>
<keyword evidence="1" id="KW-1185">Reference proteome</keyword>
<sequence>MSTHGICANWVLRSSTNRCPAPVCTTKPQQQAIDGAGGKIAQNILEIILTVIA</sequence>
<name>A0A1I7WRV1_HETBA</name>
<reference evidence="2" key="1">
    <citation type="submission" date="2016-11" db="UniProtKB">
        <authorList>
            <consortium name="WormBaseParasite"/>
        </authorList>
    </citation>
    <scope>IDENTIFICATION</scope>
</reference>
<evidence type="ECO:0000313" key="1">
    <source>
        <dbReference type="Proteomes" id="UP000095283"/>
    </source>
</evidence>
<dbReference type="Proteomes" id="UP000095283">
    <property type="component" value="Unplaced"/>
</dbReference>
<protein>
    <submittedName>
        <fullName evidence="2">Transposase</fullName>
    </submittedName>
</protein>
<organism evidence="1 2">
    <name type="scientific">Heterorhabditis bacteriophora</name>
    <name type="common">Entomopathogenic nematode worm</name>
    <dbReference type="NCBI Taxonomy" id="37862"/>
    <lineage>
        <taxon>Eukaryota</taxon>
        <taxon>Metazoa</taxon>
        <taxon>Ecdysozoa</taxon>
        <taxon>Nematoda</taxon>
        <taxon>Chromadorea</taxon>
        <taxon>Rhabditida</taxon>
        <taxon>Rhabditina</taxon>
        <taxon>Rhabditomorpha</taxon>
        <taxon>Strongyloidea</taxon>
        <taxon>Heterorhabditidae</taxon>
        <taxon>Heterorhabditis</taxon>
    </lineage>
</organism>
<dbReference type="WBParaSite" id="Hba_07912">
    <property type="protein sequence ID" value="Hba_07912"/>
    <property type="gene ID" value="Hba_07912"/>
</dbReference>
<accession>A0A1I7WRV1</accession>